<keyword evidence="2 3" id="KW-0012">Acyltransferase</keyword>
<dbReference type="Pfam" id="PF21948">
    <property type="entry name" value="LplA-B_cat"/>
    <property type="match status" value="1"/>
</dbReference>
<dbReference type="GO" id="GO:0009249">
    <property type="term" value="P:protein lipoylation"/>
    <property type="evidence" value="ECO:0007669"/>
    <property type="project" value="UniProtKB-UniRule"/>
</dbReference>
<comment type="catalytic activity">
    <reaction evidence="3">
        <text>N(6)-octanoyl-L-lysyl-[glycine-cleavage complex H protein] + L-lysyl-[lipoyl-carrier protein] = N(6)-octanoyl-L-lysyl-[lipoyl-carrier protein] + L-lysyl-[glycine-cleavage complex H protein]</text>
        <dbReference type="Rhea" id="RHEA:20213"/>
        <dbReference type="Rhea" id="RHEA-COMP:10500"/>
        <dbReference type="Rhea" id="RHEA-COMP:10501"/>
        <dbReference type="Rhea" id="RHEA-COMP:10503"/>
        <dbReference type="Rhea" id="RHEA-COMP:10504"/>
        <dbReference type="ChEBI" id="CHEBI:29969"/>
        <dbReference type="ChEBI" id="CHEBI:78809"/>
        <dbReference type="EC" id="2.3.1.204"/>
    </reaction>
</comment>
<dbReference type="InterPro" id="IPR024897">
    <property type="entry name" value="LipL"/>
</dbReference>
<evidence type="ECO:0000313" key="6">
    <source>
        <dbReference type="Proteomes" id="UP000198571"/>
    </source>
</evidence>
<gene>
    <name evidence="3" type="primary">lipL</name>
    <name evidence="5" type="ORF">SAMN05518684_11048</name>
</gene>
<evidence type="ECO:0000256" key="3">
    <source>
        <dbReference type="HAMAP-Rule" id="MF_02119"/>
    </source>
</evidence>
<dbReference type="GO" id="GO:0009107">
    <property type="term" value="P:lipoate biosynthetic process"/>
    <property type="evidence" value="ECO:0007669"/>
    <property type="project" value="UniProtKB-UniRule"/>
</dbReference>
<feature type="site" description="Lowers pKa of active site Cys" evidence="3">
    <location>
        <position position="159"/>
    </location>
</feature>
<dbReference type="AlphaFoldDB" id="A0A1H9VBL8"/>
<dbReference type="PANTHER" id="PTHR43679:SF2">
    <property type="entry name" value="OCTANOYL-[GCVH]:PROTEIN N-OCTANOYLTRANSFERASE"/>
    <property type="match status" value="1"/>
</dbReference>
<dbReference type="Gene3D" id="3.30.930.10">
    <property type="entry name" value="Bira Bifunctional Protein, Domain 2"/>
    <property type="match status" value="1"/>
</dbReference>
<dbReference type="SUPFAM" id="SSF55681">
    <property type="entry name" value="Class II aaRS and biotin synthetases"/>
    <property type="match status" value="1"/>
</dbReference>
<dbReference type="CDD" id="cd16443">
    <property type="entry name" value="LplA"/>
    <property type="match status" value="1"/>
</dbReference>
<dbReference type="PANTHER" id="PTHR43679">
    <property type="entry name" value="OCTANOYLTRANSFERASE LIPM-RELATED"/>
    <property type="match status" value="1"/>
</dbReference>
<dbReference type="InterPro" id="IPR004143">
    <property type="entry name" value="BPL_LPL_catalytic"/>
</dbReference>
<dbReference type="EC" id="2.3.1.204" evidence="3"/>
<reference evidence="6" key="1">
    <citation type="submission" date="2016-10" db="EMBL/GenBank/DDBJ databases">
        <authorList>
            <person name="Varghese N."/>
            <person name="Submissions S."/>
        </authorList>
    </citation>
    <scope>NUCLEOTIDE SEQUENCE [LARGE SCALE GENOMIC DNA]</scope>
    <source>
        <strain evidence="6">S9</strain>
    </source>
</reference>
<dbReference type="STRING" id="1601833.SAMN05518684_11048"/>
<keyword evidence="6" id="KW-1185">Reference proteome</keyword>
<dbReference type="EMBL" id="FOGT01000010">
    <property type="protein sequence ID" value="SES18834.1"/>
    <property type="molecule type" value="Genomic_DNA"/>
</dbReference>
<evidence type="ECO:0000313" key="5">
    <source>
        <dbReference type="EMBL" id="SES18834.1"/>
    </source>
</evidence>
<feature type="domain" description="BPL/LPL catalytic" evidence="4">
    <location>
        <begin position="44"/>
        <end position="227"/>
    </location>
</feature>
<comment type="pathway">
    <text evidence="3">Protein modification; protein lipoylation via endogenous pathway; protein N(6)-(lipoyl)lysine from octanoyl-[acyl-carrier-protein].</text>
</comment>
<sequence>MINLQHLLYRQNWLFLDQSVSGLAMNPMHSFAMDDTLCRRASEFENTGIARPWVHDRTVVLGIQDSRLPFIDKGVQFLRNEGYEVIVRNSGGLAVVLDPAVYNLSLIFRDEKNLTIDRGYDLMVAFTRLLLHDVGVIEDGEIKESYCPGRYDLSVNGQKFAGISQRRLRGGVAVQIYLAMSGSGSERASLIREFYSRAVNGAATKFEYPRIMPEKMASLEEISGHTFTSEKLNERLLLQLQKLSGKLGIYELDSTDWERYENNIERIVKRNEKVSAVNG</sequence>
<dbReference type="PROSITE" id="PS51733">
    <property type="entry name" value="BPL_LPL_CATALYTIC"/>
    <property type="match status" value="1"/>
</dbReference>
<keyword evidence="1 3" id="KW-0808">Transferase</keyword>
<proteinExistence type="inferred from homology"/>
<dbReference type="InterPro" id="IPR050664">
    <property type="entry name" value="Octanoyltrans_LipM/LipL"/>
</dbReference>
<comment type="miscellaneous">
    <text evidence="3">The reaction proceeds via a thioester-linked acyl-enzyme intermediate.</text>
</comment>
<feature type="active site" description="Acyl-thioester intermediate" evidence="3">
    <location>
        <position position="147"/>
    </location>
</feature>
<dbReference type="InterPro" id="IPR045864">
    <property type="entry name" value="aa-tRNA-synth_II/BPL/LPL"/>
</dbReference>
<evidence type="ECO:0000259" key="4">
    <source>
        <dbReference type="PROSITE" id="PS51733"/>
    </source>
</evidence>
<dbReference type="OrthoDB" id="2080934at2"/>
<dbReference type="GO" id="GO:0033819">
    <property type="term" value="F:lipoyl(octanoyl) transferase activity"/>
    <property type="evidence" value="ECO:0007669"/>
    <property type="project" value="InterPro"/>
</dbReference>
<organism evidence="5 6">
    <name type="scientific">Salipaludibacillus aurantiacus</name>
    <dbReference type="NCBI Taxonomy" id="1601833"/>
    <lineage>
        <taxon>Bacteria</taxon>
        <taxon>Bacillati</taxon>
        <taxon>Bacillota</taxon>
        <taxon>Bacilli</taxon>
        <taxon>Bacillales</taxon>
        <taxon>Bacillaceae</taxon>
    </lineage>
</organism>
<dbReference type="RefSeq" id="WP_093052924.1">
    <property type="nucleotide sequence ID" value="NZ_FOGT01000010.1"/>
</dbReference>
<accession>A0A1H9VBL8</accession>
<evidence type="ECO:0000256" key="1">
    <source>
        <dbReference type="ARBA" id="ARBA00022679"/>
    </source>
</evidence>
<dbReference type="HAMAP" id="MF_02119">
    <property type="entry name" value="LipL"/>
    <property type="match status" value="1"/>
</dbReference>
<dbReference type="Proteomes" id="UP000198571">
    <property type="component" value="Unassembled WGS sequence"/>
</dbReference>
<evidence type="ECO:0000256" key="2">
    <source>
        <dbReference type="ARBA" id="ARBA00023315"/>
    </source>
</evidence>
<comment type="similarity">
    <text evidence="3">Belongs to the octanoyltransferase LipL family.</text>
</comment>
<comment type="function">
    <text evidence="3">Catalyzes the amidotransfer (transamidation) of the octanoyl moiety from octanoyl-GcvH to the lipoyl domain of the E2 subunit of lipoate-dependent enzymes.</text>
</comment>
<name>A0A1H9VBL8_9BACI</name>
<protein>
    <recommendedName>
        <fullName evidence="3">Octanoyl-[GcvH]:protein N-octanoyltransferase</fullName>
        <ecNumber evidence="3">2.3.1.204</ecNumber>
    </recommendedName>
    <alternativeName>
        <fullName evidence="3">Octanoyl-[GcvH]:E2 amidotransferase</fullName>
    </alternativeName>
</protein>